<feature type="non-terminal residue" evidence="15">
    <location>
        <position position="1"/>
    </location>
</feature>
<feature type="domain" description="Leucine-rich repeat-containing N-terminal plant-type" evidence="13">
    <location>
        <begin position="33"/>
        <end position="73"/>
    </location>
</feature>
<gene>
    <name evidence="15" type="primary">ERECTA</name>
    <name evidence="15" type="ORF">CR513_13217</name>
</gene>
<evidence type="ECO:0000313" key="15">
    <source>
        <dbReference type="EMBL" id="RDY03222.1"/>
    </source>
</evidence>
<dbReference type="Pfam" id="PF00560">
    <property type="entry name" value="LRR_1"/>
    <property type="match status" value="3"/>
</dbReference>
<evidence type="ECO:0000256" key="8">
    <source>
        <dbReference type="ARBA" id="ARBA00022989"/>
    </source>
</evidence>
<dbReference type="PANTHER" id="PTHR48063">
    <property type="entry name" value="LRR RECEPTOR-LIKE KINASE"/>
    <property type="match status" value="1"/>
</dbReference>
<dbReference type="SUPFAM" id="SSF52058">
    <property type="entry name" value="L domain-like"/>
    <property type="match status" value="2"/>
</dbReference>
<dbReference type="PRINTS" id="PR00019">
    <property type="entry name" value="LEURICHRPT"/>
</dbReference>
<dbReference type="InterPro" id="IPR046956">
    <property type="entry name" value="RLP23-like"/>
</dbReference>
<evidence type="ECO:0000256" key="6">
    <source>
        <dbReference type="ARBA" id="ARBA00022729"/>
    </source>
</evidence>
<dbReference type="STRING" id="157652.A0A371HKI8"/>
<protein>
    <submittedName>
        <fullName evidence="15">LRR receptor-like serine/threonine-protein kinase ERECTA</fullName>
    </submittedName>
</protein>
<evidence type="ECO:0000256" key="10">
    <source>
        <dbReference type="ARBA" id="ARBA00023170"/>
    </source>
</evidence>
<dbReference type="PANTHER" id="PTHR48063:SF63">
    <property type="entry name" value="LEUCINE-RICH RECEPTOR-LIKE KINASE FAMILY PROTEIN"/>
    <property type="match status" value="1"/>
</dbReference>
<dbReference type="InterPro" id="IPR032675">
    <property type="entry name" value="LRR_dom_sf"/>
</dbReference>
<feature type="signal peptide" evidence="12">
    <location>
        <begin position="1"/>
        <end position="26"/>
    </location>
</feature>
<dbReference type="Gene3D" id="3.80.10.10">
    <property type="entry name" value="Ribonuclease Inhibitor"/>
    <property type="match status" value="5"/>
</dbReference>
<dbReference type="GO" id="GO:0016301">
    <property type="term" value="F:kinase activity"/>
    <property type="evidence" value="ECO:0007669"/>
    <property type="project" value="UniProtKB-KW"/>
</dbReference>
<comment type="caution">
    <text evidence="15">The sequence shown here is derived from an EMBL/GenBank/DDBJ whole genome shotgun (WGS) entry which is preliminary data.</text>
</comment>
<evidence type="ECO:0000256" key="4">
    <source>
        <dbReference type="ARBA" id="ARBA00022614"/>
    </source>
</evidence>
<keyword evidence="8" id="KW-1133">Transmembrane helix</keyword>
<evidence type="ECO:0000256" key="1">
    <source>
        <dbReference type="ARBA" id="ARBA00004251"/>
    </source>
</evidence>
<evidence type="ECO:0000259" key="13">
    <source>
        <dbReference type="Pfam" id="PF08263"/>
    </source>
</evidence>
<evidence type="ECO:0000256" key="11">
    <source>
        <dbReference type="ARBA" id="ARBA00023180"/>
    </source>
</evidence>
<dbReference type="GO" id="GO:0005886">
    <property type="term" value="C:plasma membrane"/>
    <property type="evidence" value="ECO:0007669"/>
    <property type="project" value="UniProtKB-SubCell"/>
</dbReference>
<evidence type="ECO:0000256" key="9">
    <source>
        <dbReference type="ARBA" id="ARBA00023136"/>
    </source>
</evidence>
<keyword evidence="7" id="KW-0677">Repeat</keyword>
<keyword evidence="10" id="KW-0675">Receptor</keyword>
<proteinExistence type="inferred from homology"/>
<keyword evidence="5" id="KW-0812">Transmembrane</keyword>
<evidence type="ECO:0000256" key="3">
    <source>
        <dbReference type="ARBA" id="ARBA00022475"/>
    </source>
</evidence>
<reference evidence="15" key="1">
    <citation type="submission" date="2018-05" db="EMBL/GenBank/DDBJ databases">
        <title>Draft genome of Mucuna pruriens seed.</title>
        <authorList>
            <person name="Nnadi N.E."/>
            <person name="Vos R."/>
            <person name="Hasami M.H."/>
            <person name="Devisetty U.K."/>
            <person name="Aguiy J.C."/>
        </authorList>
    </citation>
    <scope>NUCLEOTIDE SEQUENCE [LARGE SCALE GENOMIC DNA]</scope>
    <source>
        <strain evidence="15">JCA_2017</strain>
    </source>
</reference>
<sequence>MNSSFFILFFLHLFCLPFFTLPFAVSTQIVCIPSEAEALLKLKHYLNDSSNTLSSWNSSAISNCCQWPAVVCNNVTAHVLQLHLNSSYSFFEGEINPCLADLKHLNYLNFSGNYLLGAGTPIPSFLATMTSLTHLDLSHTGFRGNIPHQIGNLSNLVYLDLSGLFLFAENLDWLSSLSKLEYLDLGHTDLSKSLDWLHTLQALPSLTDLHLSSCTLPPYSQPPLLNFSSLLTLDLSYTYYSPPISYVPRWIFGLRKLVSFQFMGTNMQGPIPDGIQNLTLLQNLELSENLLSSSIPDWLYGLRHLNFLNLEACNLNGTISDALGNLTSLVELHLSSNQHKGTIPTSLGNLTSLVQLDLSRNQLEGTIPTSLGNLTSLVQLDLSLNQLEGTIPTCLGNLISLVQLDLSGNQLEETIPNSLGNLTSLVQLDFSRNQLEGIIPTSLGNLTSLVNLCLSNNQLQGTIPTSLRNLIFLVKLCLSNNQFSENPFENFRSLSKLSYLEIDDNHFEGIVKEDDLANLTSLKEFYASGNNFTLKVGPNWLPTFQLTGLDMSSWQLGPNFPSWIQSQNKLERIAMSNTGILDSLPTWFWEAFSQAFI</sequence>
<keyword evidence="4" id="KW-0433">Leucine-rich repeat</keyword>
<keyword evidence="6 12" id="KW-0732">Signal</keyword>
<dbReference type="Pfam" id="PF08263">
    <property type="entry name" value="LRRNT_2"/>
    <property type="match status" value="1"/>
</dbReference>
<keyword evidence="3" id="KW-1003">Cell membrane</keyword>
<evidence type="ECO:0000256" key="5">
    <source>
        <dbReference type="ARBA" id="ARBA00022692"/>
    </source>
</evidence>
<dbReference type="AlphaFoldDB" id="A0A371HKI8"/>
<dbReference type="OrthoDB" id="1431447at2759"/>
<dbReference type="InterPro" id="IPR003591">
    <property type="entry name" value="Leu-rich_rpt_typical-subtyp"/>
</dbReference>
<keyword evidence="11" id="KW-0325">Glycoprotein</keyword>
<evidence type="ECO:0000259" key="14">
    <source>
        <dbReference type="Pfam" id="PF23598"/>
    </source>
</evidence>
<dbReference type="InterPro" id="IPR001611">
    <property type="entry name" value="Leu-rich_rpt"/>
</dbReference>
<dbReference type="EMBL" id="QJKJ01002352">
    <property type="protein sequence ID" value="RDY03222.1"/>
    <property type="molecule type" value="Genomic_DNA"/>
</dbReference>
<dbReference type="InterPro" id="IPR055414">
    <property type="entry name" value="LRR_R13L4/SHOC2-like"/>
</dbReference>
<evidence type="ECO:0000256" key="12">
    <source>
        <dbReference type="SAM" id="SignalP"/>
    </source>
</evidence>
<keyword evidence="16" id="KW-1185">Reference proteome</keyword>
<dbReference type="SMART" id="SM00365">
    <property type="entry name" value="LRR_SD22"/>
    <property type="match status" value="4"/>
</dbReference>
<dbReference type="FunFam" id="3.80.10.10:FF:000095">
    <property type="entry name" value="LRR receptor-like serine/threonine-protein kinase GSO1"/>
    <property type="match status" value="1"/>
</dbReference>
<evidence type="ECO:0000256" key="2">
    <source>
        <dbReference type="ARBA" id="ARBA00009592"/>
    </source>
</evidence>
<feature type="domain" description="Disease resistance R13L4/SHOC-2-like LRR" evidence="14">
    <location>
        <begin position="393"/>
        <end position="567"/>
    </location>
</feature>
<dbReference type="SMART" id="SM00369">
    <property type="entry name" value="LRR_TYP"/>
    <property type="match status" value="7"/>
</dbReference>
<name>A0A371HKI8_MUCPR</name>
<accession>A0A371HKI8</accession>
<comment type="similarity">
    <text evidence="2">Belongs to the RLP family.</text>
</comment>
<keyword evidence="9" id="KW-0472">Membrane</keyword>
<comment type="subcellular location">
    <subcellularLocation>
        <location evidence="1">Cell membrane</location>
        <topology evidence="1">Single-pass type I membrane protein</topology>
    </subcellularLocation>
</comment>
<evidence type="ECO:0000256" key="7">
    <source>
        <dbReference type="ARBA" id="ARBA00022737"/>
    </source>
</evidence>
<dbReference type="InterPro" id="IPR013210">
    <property type="entry name" value="LRR_N_plant-typ"/>
</dbReference>
<dbReference type="Proteomes" id="UP000257109">
    <property type="component" value="Unassembled WGS sequence"/>
</dbReference>
<feature type="chain" id="PRO_5016589474" evidence="12">
    <location>
        <begin position="27"/>
        <end position="597"/>
    </location>
</feature>
<organism evidence="15 16">
    <name type="scientific">Mucuna pruriens</name>
    <name type="common">Velvet bean</name>
    <name type="synonym">Dolichos pruriens</name>
    <dbReference type="NCBI Taxonomy" id="157652"/>
    <lineage>
        <taxon>Eukaryota</taxon>
        <taxon>Viridiplantae</taxon>
        <taxon>Streptophyta</taxon>
        <taxon>Embryophyta</taxon>
        <taxon>Tracheophyta</taxon>
        <taxon>Spermatophyta</taxon>
        <taxon>Magnoliopsida</taxon>
        <taxon>eudicotyledons</taxon>
        <taxon>Gunneridae</taxon>
        <taxon>Pentapetalae</taxon>
        <taxon>rosids</taxon>
        <taxon>fabids</taxon>
        <taxon>Fabales</taxon>
        <taxon>Fabaceae</taxon>
        <taxon>Papilionoideae</taxon>
        <taxon>50 kb inversion clade</taxon>
        <taxon>NPAAA clade</taxon>
        <taxon>indigoferoid/millettioid clade</taxon>
        <taxon>Phaseoleae</taxon>
        <taxon>Mucuna</taxon>
    </lineage>
</organism>
<dbReference type="Pfam" id="PF23598">
    <property type="entry name" value="LRR_14"/>
    <property type="match status" value="1"/>
</dbReference>
<evidence type="ECO:0000313" key="16">
    <source>
        <dbReference type="Proteomes" id="UP000257109"/>
    </source>
</evidence>